<dbReference type="InterPro" id="IPR001387">
    <property type="entry name" value="Cro/C1-type_HTH"/>
</dbReference>
<dbReference type="AlphaFoldDB" id="A0A2A9FFX8"/>
<dbReference type="SMART" id="SM00530">
    <property type="entry name" value="HTH_XRE"/>
    <property type="match status" value="1"/>
</dbReference>
<dbReference type="InterPro" id="IPR050807">
    <property type="entry name" value="TransReg_Diox_bact_type"/>
</dbReference>
<accession>A0A2A9FFX8</accession>
<evidence type="ECO:0000313" key="5">
    <source>
        <dbReference type="EMBL" id="PFG49400.1"/>
    </source>
</evidence>
<dbReference type="GO" id="GO:0003700">
    <property type="term" value="F:DNA-binding transcription factor activity"/>
    <property type="evidence" value="ECO:0007669"/>
    <property type="project" value="TreeGrafter"/>
</dbReference>
<dbReference type="EMBL" id="PDJK01000002">
    <property type="protein sequence ID" value="PFG49400.1"/>
    <property type="molecule type" value="Genomic_DNA"/>
</dbReference>
<dbReference type="SUPFAM" id="SSF47413">
    <property type="entry name" value="lambda repressor-like DNA-binding domains"/>
    <property type="match status" value="1"/>
</dbReference>
<gene>
    <name evidence="5" type="ORF">ATK36_4554</name>
</gene>
<keyword evidence="6" id="KW-1185">Reference proteome</keyword>
<dbReference type="RefSeq" id="WP_245915005.1">
    <property type="nucleotide sequence ID" value="NZ_JBIAKZ010000018.1"/>
</dbReference>
<evidence type="ECO:0000259" key="4">
    <source>
        <dbReference type="PROSITE" id="PS50943"/>
    </source>
</evidence>
<dbReference type="GO" id="GO:0005829">
    <property type="term" value="C:cytosol"/>
    <property type="evidence" value="ECO:0007669"/>
    <property type="project" value="TreeGrafter"/>
</dbReference>
<comment type="caution">
    <text evidence="5">The sequence shown here is derived from an EMBL/GenBank/DDBJ whole genome shotgun (WGS) entry which is preliminary data.</text>
</comment>
<reference evidence="5 6" key="1">
    <citation type="submission" date="2017-10" db="EMBL/GenBank/DDBJ databases">
        <title>Sequencing the genomes of 1000 actinobacteria strains.</title>
        <authorList>
            <person name="Klenk H.-P."/>
        </authorList>
    </citation>
    <scope>NUCLEOTIDE SEQUENCE [LARGE SCALE GENOMIC DNA]</scope>
    <source>
        <strain evidence="5 6">DSM 46092</strain>
    </source>
</reference>
<organism evidence="5 6">
    <name type="scientific">Amycolatopsis sulphurea</name>
    <dbReference type="NCBI Taxonomy" id="76022"/>
    <lineage>
        <taxon>Bacteria</taxon>
        <taxon>Bacillati</taxon>
        <taxon>Actinomycetota</taxon>
        <taxon>Actinomycetes</taxon>
        <taxon>Pseudonocardiales</taxon>
        <taxon>Pseudonocardiaceae</taxon>
        <taxon>Amycolatopsis</taxon>
    </lineage>
</organism>
<name>A0A2A9FFX8_9PSEU</name>
<feature type="domain" description="HTH cro/C1-type" evidence="4">
    <location>
        <begin position="3"/>
        <end position="57"/>
    </location>
</feature>
<dbReference type="PROSITE" id="PS50943">
    <property type="entry name" value="HTH_CROC1"/>
    <property type="match status" value="1"/>
</dbReference>
<keyword evidence="3" id="KW-0804">Transcription</keyword>
<dbReference type="Proteomes" id="UP000243542">
    <property type="component" value="Unassembled WGS sequence"/>
</dbReference>
<keyword evidence="1" id="KW-0805">Transcription regulation</keyword>
<keyword evidence="2" id="KW-0238">DNA-binding</keyword>
<dbReference type="GO" id="GO:0003677">
    <property type="term" value="F:DNA binding"/>
    <property type="evidence" value="ECO:0007669"/>
    <property type="project" value="UniProtKB-KW"/>
</dbReference>
<dbReference type="Pfam" id="PF01381">
    <property type="entry name" value="HTH_3"/>
    <property type="match status" value="1"/>
</dbReference>
<dbReference type="Gene3D" id="1.10.260.40">
    <property type="entry name" value="lambda repressor-like DNA-binding domains"/>
    <property type="match status" value="1"/>
</dbReference>
<sequence>MRVRAHREAAGLSQEGLAREAGVHWTFVNQVERGLRNVSLHNLLKLAYGLGVDASTLVRRLKPPEG</sequence>
<protein>
    <submittedName>
        <fullName evidence="5">Helix-turn-helix protein</fullName>
    </submittedName>
</protein>
<dbReference type="PANTHER" id="PTHR46797">
    <property type="entry name" value="HTH-TYPE TRANSCRIPTIONAL REGULATOR"/>
    <property type="match status" value="1"/>
</dbReference>
<dbReference type="InterPro" id="IPR010982">
    <property type="entry name" value="Lambda_DNA-bd_dom_sf"/>
</dbReference>
<evidence type="ECO:0000313" key="6">
    <source>
        <dbReference type="Proteomes" id="UP000243542"/>
    </source>
</evidence>
<proteinExistence type="predicted"/>
<dbReference type="PANTHER" id="PTHR46797:SF23">
    <property type="entry name" value="HTH-TYPE TRANSCRIPTIONAL REGULATOR SUTR"/>
    <property type="match status" value="1"/>
</dbReference>
<evidence type="ECO:0000256" key="3">
    <source>
        <dbReference type="ARBA" id="ARBA00023163"/>
    </source>
</evidence>
<evidence type="ECO:0000256" key="1">
    <source>
        <dbReference type="ARBA" id="ARBA00023015"/>
    </source>
</evidence>
<dbReference type="CDD" id="cd00093">
    <property type="entry name" value="HTH_XRE"/>
    <property type="match status" value="1"/>
</dbReference>
<evidence type="ECO:0000256" key="2">
    <source>
        <dbReference type="ARBA" id="ARBA00023125"/>
    </source>
</evidence>